<sequence>MAVRQAPGGASTICLGADEAELKAISSNAFASNASQNSGNVLTERPSKTILAPPGGRSSILLGNDSPSFKRSVPDVIGKKYTEESDAGVVMGENNVKDAVSAGVILGESHQNETKPTGVILGENKDETAPAGVMLGKTQFEEALDYAKEVVHQKAKNSEQIQALQAMPTPARRVPPGGVATVLLG</sequence>
<proteinExistence type="predicted"/>
<dbReference type="EMBL" id="CAXAMN010006780">
    <property type="protein sequence ID" value="CAK9019168.1"/>
    <property type="molecule type" value="Genomic_DNA"/>
</dbReference>
<gene>
    <name evidence="1" type="ORF">CCMP2556_LOCUS13564</name>
</gene>
<organism evidence="1 2">
    <name type="scientific">Durusdinium trenchii</name>
    <dbReference type="NCBI Taxonomy" id="1381693"/>
    <lineage>
        <taxon>Eukaryota</taxon>
        <taxon>Sar</taxon>
        <taxon>Alveolata</taxon>
        <taxon>Dinophyceae</taxon>
        <taxon>Suessiales</taxon>
        <taxon>Symbiodiniaceae</taxon>
        <taxon>Durusdinium</taxon>
    </lineage>
</organism>
<evidence type="ECO:0000313" key="2">
    <source>
        <dbReference type="Proteomes" id="UP001642484"/>
    </source>
</evidence>
<dbReference type="Proteomes" id="UP001642484">
    <property type="component" value="Unassembled WGS sequence"/>
</dbReference>
<reference evidence="1 2" key="1">
    <citation type="submission" date="2024-02" db="EMBL/GenBank/DDBJ databases">
        <authorList>
            <person name="Chen Y."/>
            <person name="Shah S."/>
            <person name="Dougan E. K."/>
            <person name="Thang M."/>
            <person name="Chan C."/>
        </authorList>
    </citation>
    <scope>NUCLEOTIDE SEQUENCE [LARGE SCALE GENOMIC DNA]</scope>
</reference>
<keyword evidence="2" id="KW-1185">Reference proteome</keyword>
<accession>A0ABP0JXF6</accession>
<name>A0ABP0JXF6_9DINO</name>
<comment type="caution">
    <text evidence="1">The sequence shown here is derived from an EMBL/GenBank/DDBJ whole genome shotgun (WGS) entry which is preliminary data.</text>
</comment>
<protein>
    <submittedName>
        <fullName evidence="1">Uncharacterized protein</fullName>
    </submittedName>
</protein>
<evidence type="ECO:0000313" key="1">
    <source>
        <dbReference type="EMBL" id="CAK9019168.1"/>
    </source>
</evidence>